<protein>
    <recommendedName>
        <fullName evidence="3">non-specific serine/threonine protein kinase</fullName>
        <ecNumber evidence="3">2.7.11.1</ecNumber>
    </recommendedName>
</protein>
<evidence type="ECO:0000256" key="12">
    <source>
        <dbReference type="ARBA" id="ARBA00023204"/>
    </source>
</evidence>
<gene>
    <name evidence="16" type="primary">TAOK1_3</name>
    <name evidence="16" type="ORF">P7K49_011221</name>
</gene>
<keyword evidence="8" id="KW-0227">DNA damage</keyword>
<evidence type="ECO:0000256" key="7">
    <source>
        <dbReference type="ARBA" id="ARBA00022741"/>
    </source>
</evidence>
<feature type="non-terminal residue" evidence="16">
    <location>
        <position position="1"/>
    </location>
</feature>
<evidence type="ECO:0000256" key="4">
    <source>
        <dbReference type="ARBA" id="ARBA00022490"/>
    </source>
</evidence>
<evidence type="ECO:0000256" key="6">
    <source>
        <dbReference type="ARBA" id="ARBA00022679"/>
    </source>
</evidence>
<dbReference type="EC" id="2.7.11.1" evidence="3"/>
<dbReference type="GO" id="GO:0016301">
    <property type="term" value="F:kinase activity"/>
    <property type="evidence" value="ECO:0007669"/>
    <property type="project" value="UniProtKB-KW"/>
</dbReference>
<dbReference type="SUPFAM" id="SSF56112">
    <property type="entry name" value="Protein kinase-like (PK-like)"/>
    <property type="match status" value="1"/>
</dbReference>
<evidence type="ECO:0000256" key="14">
    <source>
        <dbReference type="ARBA" id="ARBA00048679"/>
    </source>
</evidence>
<dbReference type="Gene3D" id="1.10.510.10">
    <property type="entry name" value="Transferase(Phosphotransferase) domain 1"/>
    <property type="match status" value="1"/>
</dbReference>
<evidence type="ECO:0000256" key="2">
    <source>
        <dbReference type="ARBA" id="ARBA00008874"/>
    </source>
</evidence>
<evidence type="ECO:0000256" key="8">
    <source>
        <dbReference type="ARBA" id="ARBA00022763"/>
    </source>
</evidence>
<keyword evidence="11" id="KW-0175">Coiled coil</keyword>
<organism evidence="16 17">
    <name type="scientific">Saguinus oedipus</name>
    <name type="common">Cotton-top tamarin</name>
    <name type="synonym">Oedipomidas oedipus</name>
    <dbReference type="NCBI Taxonomy" id="9490"/>
    <lineage>
        <taxon>Eukaryota</taxon>
        <taxon>Metazoa</taxon>
        <taxon>Chordata</taxon>
        <taxon>Craniata</taxon>
        <taxon>Vertebrata</taxon>
        <taxon>Euteleostomi</taxon>
        <taxon>Mammalia</taxon>
        <taxon>Eutheria</taxon>
        <taxon>Euarchontoglires</taxon>
        <taxon>Primates</taxon>
        <taxon>Haplorrhini</taxon>
        <taxon>Platyrrhini</taxon>
        <taxon>Cebidae</taxon>
        <taxon>Callitrichinae</taxon>
        <taxon>Saguinus</taxon>
    </lineage>
</organism>
<dbReference type="InterPro" id="IPR011009">
    <property type="entry name" value="Kinase-like_dom_sf"/>
</dbReference>
<reference evidence="16 17" key="1">
    <citation type="submission" date="2023-05" db="EMBL/GenBank/DDBJ databases">
        <title>B98-5 Cell Line De Novo Hybrid Assembly: An Optical Mapping Approach.</title>
        <authorList>
            <person name="Kananen K."/>
            <person name="Auerbach J.A."/>
            <person name="Kautto E."/>
            <person name="Blachly J.S."/>
        </authorList>
    </citation>
    <scope>NUCLEOTIDE SEQUENCE [LARGE SCALE GENOMIC DNA]</scope>
    <source>
        <strain evidence="16">B95-8</strain>
        <tissue evidence="16">Cell line</tissue>
    </source>
</reference>
<keyword evidence="4" id="KW-0963">Cytoplasm</keyword>
<comment type="catalytic activity">
    <reaction evidence="13">
        <text>L-threonyl-[protein] + ATP = O-phospho-L-threonyl-[protein] + ADP + H(+)</text>
        <dbReference type="Rhea" id="RHEA:46608"/>
        <dbReference type="Rhea" id="RHEA-COMP:11060"/>
        <dbReference type="Rhea" id="RHEA-COMP:11605"/>
        <dbReference type="ChEBI" id="CHEBI:15378"/>
        <dbReference type="ChEBI" id="CHEBI:30013"/>
        <dbReference type="ChEBI" id="CHEBI:30616"/>
        <dbReference type="ChEBI" id="CHEBI:61977"/>
        <dbReference type="ChEBI" id="CHEBI:456216"/>
        <dbReference type="EC" id="2.7.11.1"/>
    </reaction>
</comment>
<keyword evidence="17" id="KW-1185">Reference proteome</keyword>
<dbReference type="PANTHER" id="PTHR47167:SF8">
    <property type="entry name" value="SERINE_THREONINE-PROTEIN KINASE TAO1"/>
    <property type="match status" value="1"/>
</dbReference>
<dbReference type="EMBL" id="JASSZA010000005">
    <property type="protein sequence ID" value="KAK2111475.1"/>
    <property type="molecule type" value="Genomic_DNA"/>
</dbReference>
<feature type="non-terminal residue" evidence="16">
    <location>
        <position position="61"/>
    </location>
</feature>
<feature type="domain" description="Protein kinase" evidence="15">
    <location>
        <begin position="1"/>
        <end position="61"/>
    </location>
</feature>
<evidence type="ECO:0000256" key="13">
    <source>
        <dbReference type="ARBA" id="ARBA00047899"/>
    </source>
</evidence>
<evidence type="ECO:0000256" key="1">
    <source>
        <dbReference type="ARBA" id="ARBA00004496"/>
    </source>
</evidence>
<comment type="subcellular location">
    <subcellularLocation>
        <location evidence="1">Cytoplasm</location>
    </subcellularLocation>
</comment>
<evidence type="ECO:0000256" key="5">
    <source>
        <dbReference type="ARBA" id="ARBA00022527"/>
    </source>
</evidence>
<proteinExistence type="inferred from homology"/>
<name>A0ABQ9VQN2_SAGOE</name>
<dbReference type="PROSITE" id="PS50011">
    <property type="entry name" value="PROTEIN_KINASE_DOM"/>
    <property type="match status" value="1"/>
</dbReference>
<dbReference type="Proteomes" id="UP001266305">
    <property type="component" value="Unassembled WGS sequence"/>
</dbReference>
<keyword evidence="12" id="KW-0234">DNA repair</keyword>
<keyword evidence="6" id="KW-0808">Transferase</keyword>
<evidence type="ECO:0000256" key="10">
    <source>
        <dbReference type="ARBA" id="ARBA00022840"/>
    </source>
</evidence>
<accession>A0ABQ9VQN2</accession>
<dbReference type="InterPro" id="IPR008271">
    <property type="entry name" value="Ser/Thr_kinase_AS"/>
</dbReference>
<dbReference type="Pfam" id="PF00069">
    <property type="entry name" value="Pkinase"/>
    <property type="match status" value="1"/>
</dbReference>
<keyword evidence="10" id="KW-0067">ATP-binding</keyword>
<evidence type="ECO:0000313" key="16">
    <source>
        <dbReference type="EMBL" id="KAK2111475.1"/>
    </source>
</evidence>
<evidence type="ECO:0000256" key="3">
    <source>
        <dbReference type="ARBA" id="ARBA00012513"/>
    </source>
</evidence>
<dbReference type="InterPro" id="IPR051234">
    <property type="entry name" value="TAO_STE20_kinase"/>
</dbReference>
<comment type="catalytic activity">
    <reaction evidence="14">
        <text>L-seryl-[protein] + ATP = O-phospho-L-seryl-[protein] + ADP + H(+)</text>
        <dbReference type="Rhea" id="RHEA:17989"/>
        <dbReference type="Rhea" id="RHEA-COMP:9863"/>
        <dbReference type="Rhea" id="RHEA-COMP:11604"/>
        <dbReference type="ChEBI" id="CHEBI:15378"/>
        <dbReference type="ChEBI" id="CHEBI:29999"/>
        <dbReference type="ChEBI" id="CHEBI:30616"/>
        <dbReference type="ChEBI" id="CHEBI:83421"/>
        <dbReference type="ChEBI" id="CHEBI:456216"/>
        <dbReference type="EC" id="2.7.11.1"/>
    </reaction>
</comment>
<keyword evidence="9 16" id="KW-0418">Kinase</keyword>
<dbReference type="PROSITE" id="PS00108">
    <property type="entry name" value="PROTEIN_KINASE_ST"/>
    <property type="match status" value="1"/>
</dbReference>
<comment type="similarity">
    <text evidence="2">Belongs to the protein kinase superfamily. STE Ser/Thr protein kinase family. STE20 subfamily.</text>
</comment>
<dbReference type="PANTHER" id="PTHR47167">
    <property type="entry name" value="SERINE/THREONINE-PROTEIN KINASE TAO1-LIKE PROTEIN"/>
    <property type="match status" value="1"/>
</dbReference>
<evidence type="ECO:0000313" key="17">
    <source>
        <dbReference type="Proteomes" id="UP001266305"/>
    </source>
</evidence>
<evidence type="ECO:0000256" key="9">
    <source>
        <dbReference type="ARBA" id="ARBA00022777"/>
    </source>
</evidence>
<keyword evidence="7" id="KW-0547">Nucleotide-binding</keyword>
<dbReference type="InterPro" id="IPR000719">
    <property type="entry name" value="Prot_kinase_dom"/>
</dbReference>
<evidence type="ECO:0000259" key="15">
    <source>
        <dbReference type="PROSITE" id="PS50011"/>
    </source>
</evidence>
<keyword evidence="5" id="KW-0723">Serine/threonine-protein kinase</keyword>
<sequence>PLQEVEIAAITHGALQGLAYLHSHTMIHRDIKAGNILLTEPGQVKLADFGSASMASPANSF</sequence>
<comment type="caution">
    <text evidence="16">The sequence shown here is derived from an EMBL/GenBank/DDBJ whole genome shotgun (WGS) entry which is preliminary data.</text>
</comment>
<evidence type="ECO:0000256" key="11">
    <source>
        <dbReference type="ARBA" id="ARBA00023054"/>
    </source>
</evidence>